<dbReference type="InterPro" id="IPR013083">
    <property type="entry name" value="Znf_RING/FYVE/PHD"/>
</dbReference>
<evidence type="ECO:0000256" key="15">
    <source>
        <dbReference type="RuleBase" id="RU368018"/>
    </source>
</evidence>
<name>A0A1B2JAD0_PICPA</name>
<evidence type="ECO:0000256" key="1">
    <source>
        <dbReference type="ARBA" id="ARBA00000900"/>
    </source>
</evidence>
<dbReference type="GO" id="GO:0008270">
    <property type="term" value="F:zinc ion binding"/>
    <property type="evidence" value="ECO:0007669"/>
    <property type="project" value="UniProtKB-KW"/>
</dbReference>
<comment type="catalytic activity">
    <reaction evidence="1 15">
        <text>S-ubiquitinyl-[E2 ubiquitin-conjugating enzyme]-L-cysteine + [acceptor protein]-L-lysine = [E2 ubiquitin-conjugating enzyme]-L-cysteine + N(6)-ubiquitinyl-[acceptor protein]-L-lysine.</text>
        <dbReference type="EC" id="2.3.2.27"/>
    </reaction>
</comment>
<evidence type="ECO:0000313" key="17">
    <source>
        <dbReference type="EMBL" id="ANZ74956.1"/>
    </source>
</evidence>
<comment type="function">
    <text evidence="15">Acts in a DNA repair pathway for removal of UV-induced DNA damage that is distinct from classical nucleotide excision repair and in repair of ionizing radiation damage. Functions in homologous recombination repair of DNA double strand breaks and in recovery of stalled replication forks.</text>
</comment>
<evidence type="ECO:0000256" key="6">
    <source>
        <dbReference type="ARBA" id="ARBA00022679"/>
    </source>
</evidence>
<evidence type="ECO:0000256" key="8">
    <source>
        <dbReference type="ARBA" id="ARBA00022763"/>
    </source>
</evidence>
<dbReference type="PANTHER" id="PTHR20973">
    <property type="entry name" value="NON-SMC ELEMENT 1-RELATED"/>
    <property type="match status" value="1"/>
</dbReference>
<keyword evidence="9 15" id="KW-0863">Zinc-finger</keyword>
<evidence type="ECO:0000259" key="16">
    <source>
        <dbReference type="Pfam" id="PF08746"/>
    </source>
</evidence>
<dbReference type="InterPro" id="IPR011513">
    <property type="entry name" value="Nse1"/>
</dbReference>
<keyword evidence="18" id="KW-1185">Reference proteome</keyword>
<dbReference type="Gene3D" id="3.90.1150.220">
    <property type="match status" value="1"/>
</dbReference>
<dbReference type="EC" id="2.3.2.27" evidence="4 15"/>
<dbReference type="InterPro" id="IPR036388">
    <property type="entry name" value="WH-like_DNA-bd_sf"/>
</dbReference>
<reference evidence="17 18" key="1">
    <citation type="submission" date="2016-02" db="EMBL/GenBank/DDBJ databases">
        <title>Comparative genomic and transcriptomic foundation for Pichia pastoris.</title>
        <authorList>
            <person name="Love K.R."/>
            <person name="Shah K.A."/>
            <person name="Whittaker C.A."/>
            <person name="Wu J."/>
            <person name="Bartlett M.C."/>
            <person name="Ma D."/>
            <person name="Leeson R.L."/>
            <person name="Priest M."/>
            <person name="Young S.K."/>
            <person name="Love J.C."/>
        </authorList>
    </citation>
    <scope>NUCLEOTIDE SEQUENCE [LARGE SCALE GENOMIC DNA]</scope>
    <source>
        <strain evidence="17 18">ATCC 28485</strain>
    </source>
</reference>
<evidence type="ECO:0000256" key="14">
    <source>
        <dbReference type="ARBA" id="ARBA00023242"/>
    </source>
</evidence>
<dbReference type="Pfam" id="PF07574">
    <property type="entry name" value="SMC_Nse1"/>
    <property type="match status" value="1"/>
</dbReference>
<evidence type="ECO:0000256" key="12">
    <source>
        <dbReference type="ARBA" id="ARBA00023172"/>
    </source>
</evidence>
<comment type="subcellular location">
    <subcellularLocation>
        <location evidence="2 15">Nucleus</location>
    </subcellularLocation>
</comment>
<comment type="subunit">
    <text evidence="15">Component of the Smc5-Smc6 complex.</text>
</comment>
<dbReference type="GO" id="GO:0030915">
    <property type="term" value="C:Smc5-Smc6 complex"/>
    <property type="evidence" value="ECO:0007669"/>
    <property type="project" value="UniProtKB-UniRule"/>
</dbReference>
<sequence>MEYTDTHRALVQVFMENKMLTIPDIKEVLHAVNESDSEMSVNDTIKLINEKLHFLHLEIKTITLQDTTETVYCFVNTLPDKVMEFSTIFSVTEVTILKKLIEMIMLHRSNDSDEEYYISRKEAIILIREQSSLQANQANDLLHKLVENKWFERRGDKYTLSPLCLIELKDMLIEKYQTRKENGIVNICQQCEGIVTFGVRCTCYIRFHHDCFRKYNVINPQETCPNGHNLPKGMVGKIFYEVQDNENNS</sequence>
<keyword evidence="12 15" id="KW-0233">DNA recombination</keyword>
<feature type="domain" description="Non-structural maintenance of chromosomes element 1 RING C4HC3-type" evidence="16">
    <location>
        <begin position="188"/>
        <end position="226"/>
    </location>
</feature>
<dbReference type="Proteomes" id="UP000094565">
    <property type="component" value="Chromosome 2"/>
</dbReference>
<dbReference type="InterPro" id="IPR014857">
    <property type="entry name" value="Nse1_RING_C4HC3-type"/>
</dbReference>
<keyword evidence="8 15" id="KW-0227">DNA damage</keyword>
<evidence type="ECO:0000256" key="7">
    <source>
        <dbReference type="ARBA" id="ARBA00022723"/>
    </source>
</evidence>
<evidence type="ECO:0000256" key="9">
    <source>
        <dbReference type="ARBA" id="ARBA00022771"/>
    </source>
</evidence>
<dbReference type="EMBL" id="CP014585">
    <property type="protein sequence ID" value="ANZ74956.1"/>
    <property type="molecule type" value="Genomic_DNA"/>
</dbReference>
<evidence type="ECO:0000256" key="11">
    <source>
        <dbReference type="ARBA" id="ARBA00022833"/>
    </source>
</evidence>
<keyword evidence="13 15" id="KW-0234">DNA repair</keyword>
<evidence type="ECO:0000256" key="13">
    <source>
        <dbReference type="ARBA" id="ARBA00023204"/>
    </source>
</evidence>
<keyword evidence="7 15" id="KW-0479">Metal-binding</keyword>
<evidence type="ECO:0000313" key="18">
    <source>
        <dbReference type="Proteomes" id="UP000094565"/>
    </source>
</evidence>
<keyword evidence="6 15" id="KW-0808">Transferase</keyword>
<dbReference type="Pfam" id="PF08746">
    <property type="entry name" value="zf-RING-like"/>
    <property type="match status" value="1"/>
</dbReference>
<dbReference type="Gene3D" id="3.30.40.10">
    <property type="entry name" value="Zinc/RING finger domain, C3HC4 (zinc finger)"/>
    <property type="match status" value="1"/>
</dbReference>
<evidence type="ECO:0000256" key="3">
    <source>
        <dbReference type="ARBA" id="ARBA00010258"/>
    </source>
</evidence>
<proteinExistence type="inferred from homology"/>
<evidence type="ECO:0000256" key="2">
    <source>
        <dbReference type="ARBA" id="ARBA00004123"/>
    </source>
</evidence>
<comment type="similarity">
    <text evidence="3 15">Belongs to the NSE1 family.</text>
</comment>
<evidence type="ECO:0000256" key="5">
    <source>
        <dbReference type="ARBA" id="ARBA00019422"/>
    </source>
</evidence>
<protein>
    <recommendedName>
        <fullName evidence="5 15">Non-structural maintenance of chromosomes element 1 homolog</fullName>
        <ecNumber evidence="4 15">2.3.2.27</ecNumber>
    </recommendedName>
</protein>
<gene>
    <name evidence="17" type="ORF">ATY40_BA7502783</name>
</gene>
<keyword evidence="14 15" id="KW-0539">Nucleus</keyword>
<evidence type="ECO:0000256" key="4">
    <source>
        <dbReference type="ARBA" id="ARBA00012483"/>
    </source>
</evidence>
<dbReference type="AlphaFoldDB" id="A0A1B2JAD0"/>
<keyword evidence="10 15" id="KW-0833">Ubl conjugation pathway</keyword>
<dbReference type="OrthoDB" id="185455at2759"/>
<dbReference type="PANTHER" id="PTHR20973:SF0">
    <property type="entry name" value="NON-STRUCTURAL MAINTENANCE OF CHROMOSOMES ELEMENT 1 HOMOLOG"/>
    <property type="match status" value="1"/>
</dbReference>
<dbReference type="Gene3D" id="1.10.10.10">
    <property type="entry name" value="Winged helix-like DNA-binding domain superfamily/Winged helix DNA-binding domain"/>
    <property type="match status" value="1"/>
</dbReference>
<dbReference type="GO" id="GO:0005634">
    <property type="term" value="C:nucleus"/>
    <property type="evidence" value="ECO:0007669"/>
    <property type="project" value="UniProtKB-SubCell"/>
</dbReference>
<evidence type="ECO:0000256" key="10">
    <source>
        <dbReference type="ARBA" id="ARBA00022786"/>
    </source>
</evidence>
<dbReference type="GO" id="GO:0000724">
    <property type="term" value="P:double-strand break repair via homologous recombination"/>
    <property type="evidence" value="ECO:0007669"/>
    <property type="project" value="TreeGrafter"/>
</dbReference>
<dbReference type="GO" id="GO:0061630">
    <property type="term" value="F:ubiquitin protein ligase activity"/>
    <property type="evidence" value="ECO:0007669"/>
    <property type="project" value="UniProtKB-EC"/>
</dbReference>
<accession>A0A1B2JAD0</accession>
<organism evidence="17 18">
    <name type="scientific">Komagataella pastoris</name>
    <name type="common">Yeast</name>
    <name type="synonym">Pichia pastoris</name>
    <dbReference type="NCBI Taxonomy" id="4922"/>
    <lineage>
        <taxon>Eukaryota</taxon>
        <taxon>Fungi</taxon>
        <taxon>Dikarya</taxon>
        <taxon>Ascomycota</taxon>
        <taxon>Saccharomycotina</taxon>
        <taxon>Pichiomycetes</taxon>
        <taxon>Pichiales</taxon>
        <taxon>Pichiaceae</taxon>
        <taxon>Komagataella</taxon>
    </lineage>
</organism>
<keyword evidence="11 15" id="KW-0862">Zinc</keyword>